<evidence type="ECO:0000259" key="6">
    <source>
        <dbReference type="SMART" id="SM01043"/>
    </source>
</evidence>
<dbReference type="EMBL" id="BMDG01000007">
    <property type="protein sequence ID" value="GGI08988.1"/>
    <property type="molecule type" value="Genomic_DNA"/>
</dbReference>
<keyword evidence="3" id="KW-0238">DNA-binding</keyword>
<dbReference type="PANTHER" id="PTHR35807">
    <property type="entry name" value="TRANSCRIPTIONAL REGULATOR REDD-RELATED"/>
    <property type="match status" value="1"/>
</dbReference>
<keyword evidence="8" id="KW-1185">Reference proteome</keyword>
<dbReference type="SUPFAM" id="SSF46894">
    <property type="entry name" value="C-terminal effector domain of the bipartite response regulators"/>
    <property type="match status" value="1"/>
</dbReference>
<dbReference type="Proteomes" id="UP000632535">
    <property type="component" value="Unassembled WGS sequence"/>
</dbReference>
<dbReference type="Gene3D" id="1.25.40.10">
    <property type="entry name" value="Tetratricopeptide repeat domain"/>
    <property type="match status" value="1"/>
</dbReference>
<dbReference type="SMART" id="SM01043">
    <property type="entry name" value="BTAD"/>
    <property type="match status" value="1"/>
</dbReference>
<dbReference type="CDD" id="cd15831">
    <property type="entry name" value="BTAD"/>
    <property type="match status" value="1"/>
</dbReference>
<dbReference type="Pfam" id="PF03704">
    <property type="entry name" value="BTAD"/>
    <property type="match status" value="1"/>
</dbReference>
<dbReference type="Gene3D" id="1.10.10.10">
    <property type="entry name" value="Winged helix-like DNA-binding domain superfamily/Winged helix DNA-binding domain"/>
    <property type="match status" value="1"/>
</dbReference>
<evidence type="ECO:0000256" key="1">
    <source>
        <dbReference type="ARBA" id="ARBA00005820"/>
    </source>
</evidence>
<dbReference type="InterPro" id="IPR036388">
    <property type="entry name" value="WH-like_DNA-bd_sf"/>
</dbReference>
<dbReference type="InterPro" id="IPR051677">
    <property type="entry name" value="AfsR-DnrI-RedD_regulator"/>
</dbReference>
<comment type="similarity">
    <text evidence="1">Belongs to the AfsR/DnrI/RedD regulatory family.</text>
</comment>
<feature type="domain" description="Bacterial transcriptional activator" evidence="6">
    <location>
        <begin position="94"/>
        <end position="235"/>
    </location>
</feature>
<proteinExistence type="inferred from homology"/>
<dbReference type="InterPro" id="IPR011990">
    <property type="entry name" value="TPR-like_helical_dom_sf"/>
</dbReference>
<dbReference type="RefSeq" id="WP_188523927.1">
    <property type="nucleotide sequence ID" value="NZ_BMDG01000007.1"/>
</dbReference>
<dbReference type="PANTHER" id="PTHR35807:SF1">
    <property type="entry name" value="TRANSCRIPTIONAL REGULATOR REDD"/>
    <property type="match status" value="1"/>
</dbReference>
<evidence type="ECO:0000313" key="7">
    <source>
        <dbReference type="EMBL" id="GGI08988.1"/>
    </source>
</evidence>
<protein>
    <submittedName>
        <fullName evidence="7">SARP family transcriptional regulator</fullName>
    </submittedName>
</protein>
<evidence type="ECO:0000256" key="4">
    <source>
        <dbReference type="ARBA" id="ARBA00023163"/>
    </source>
</evidence>
<keyword evidence="4" id="KW-0804">Transcription</keyword>
<evidence type="ECO:0000256" key="3">
    <source>
        <dbReference type="ARBA" id="ARBA00023125"/>
    </source>
</evidence>
<organism evidence="7 8">
    <name type="scientific">Isoptericola cucumis</name>
    <dbReference type="NCBI Taxonomy" id="1776856"/>
    <lineage>
        <taxon>Bacteria</taxon>
        <taxon>Bacillati</taxon>
        <taxon>Actinomycetota</taxon>
        <taxon>Actinomycetes</taxon>
        <taxon>Micrococcales</taxon>
        <taxon>Promicromonosporaceae</taxon>
        <taxon>Isoptericola</taxon>
    </lineage>
</organism>
<sequence length="239" mass="26118">MRFEVLGPVRVTPGPGVPPVCGAVRVGLLALLLARANAPVPAESLLDALWDCDGPADLQRLQLTVHRLRRALGDPGRLVFDAGSYLLRVRPGELDAQLFDDALRRASESDDPRRRAALLRSATELWRGEPFQGLDLGPLAPQTGRLAERRNVAIEQLYAAELECGRHETAVADLAGLVCLHPLRERLHVLLMTALDRCGRRADALAAYRSARCTLVGELGLEPGPELREVEQRILAGDR</sequence>
<evidence type="ECO:0000256" key="2">
    <source>
        <dbReference type="ARBA" id="ARBA00023015"/>
    </source>
</evidence>
<evidence type="ECO:0000259" key="5">
    <source>
        <dbReference type="SMART" id="SM00862"/>
    </source>
</evidence>
<reference evidence="8" key="1">
    <citation type="journal article" date="2019" name="Int. J. Syst. Evol. Microbiol.">
        <title>The Global Catalogue of Microorganisms (GCM) 10K type strain sequencing project: providing services to taxonomists for standard genome sequencing and annotation.</title>
        <authorList>
            <consortium name="The Broad Institute Genomics Platform"/>
            <consortium name="The Broad Institute Genome Sequencing Center for Infectious Disease"/>
            <person name="Wu L."/>
            <person name="Ma J."/>
        </authorList>
    </citation>
    <scope>NUCLEOTIDE SEQUENCE [LARGE SCALE GENOMIC DNA]</scope>
    <source>
        <strain evidence="8">CCM 8653</strain>
    </source>
</reference>
<dbReference type="InterPro" id="IPR005158">
    <property type="entry name" value="BTAD"/>
</dbReference>
<accession>A0ABQ2B6P5</accession>
<dbReference type="InterPro" id="IPR001867">
    <property type="entry name" value="OmpR/PhoB-type_DNA-bd"/>
</dbReference>
<dbReference type="SUPFAM" id="SSF48452">
    <property type="entry name" value="TPR-like"/>
    <property type="match status" value="1"/>
</dbReference>
<comment type="caution">
    <text evidence="7">The sequence shown here is derived from an EMBL/GenBank/DDBJ whole genome shotgun (WGS) entry which is preliminary data.</text>
</comment>
<name>A0ABQ2B6P5_9MICO</name>
<feature type="domain" description="OmpR/PhoB-type" evidence="5">
    <location>
        <begin position="16"/>
        <end position="96"/>
    </location>
</feature>
<evidence type="ECO:0000313" key="8">
    <source>
        <dbReference type="Proteomes" id="UP000632535"/>
    </source>
</evidence>
<keyword evidence="2" id="KW-0805">Transcription regulation</keyword>
<dbReference type="InterPro" id="IPR016032">
    <property type="entry name" value="Sig_transdc_resp-reg_C-effctor"/>
</dbReference>
<dbReference type="Pfam" id="PF00486">
    <property type="entry name" value="Trans_reg_C"/>
    <property type="match status" value="1"/>
</dbReference>
<gene>
    <name evidence="7" type="ORF">GCM10007368_23920</name>
</gene>
<dbReference type="SMART" id="SM00862">
    <property type="entry name" value="Trans_reg_C"/>
    <property type="match status" value="1"/>
</dbReference>